<evidence type="ECO:0000313" key="5">
    <source>
        <dbReference type="Proteomes" id="UP001519344"/>
    </source>
</evidence>
<protein>
    <recommendedName>
        <fullName evidence="3">SLH domain-containing protein</fullName>
    </recommendedName>
</protein>
<feature type="domain" description="SLH" evidence="3">
    <location>
        <begin position="103"/>
        <end position="168"/>
    </location>
</feature>
<dbReference type="RefSeq" id="WP_167065103.1">
    <property type="nucleotide sequence ID" value="NZ_JAAOZR010000042.1"/>
</dbReference>
<feature type="region of interest" description="Disordered" evidence="1">
    <location>
        <begin position="226"/>
        <end position="249"/>
    </location>
</feature>
<evidence type="ECO:0000313" key="4">
    <source>
        <dbReference type="EMBL" id="MBP1962858.1"/>
    </source>
</evidence>
<gene>
    <name evidence="4" type="ORF">J2Z65_002074</name>
</gene>
<feature type="signal peptide" evidence="2">
    <location>
        <begin position="1"/>
        <end position="24"/>
    </location>
</feature>
<sequence>MKKFVFSLLSILLLFATILPLASAAEAETTTAAVKSVDDFKDLKNLPQDEKDKFDALIQDGVFNGLSEDSFGVNARMNRAQFAKVAAIIFNLETDASLTTSSFTDVRSDDAANSYALPYIEALKTAGLTNGYDAEGKTYRPAGDVSRQELAAFLIRGLGLDAEAQAATPVDDSSVDDWAKGYVALALEKNLLTNLSGGKFDGKASATRKMLALASYAAKQILAGGAPEEPATEPNPGNETGNEPAAPGGEISAEGKKLLFVTRQSSQMTQLKETPDDEKIINRLKDLGFKVTWVNCDKLTVEKTEGYDLVFVSNTLNSKYLRSGLLKDVAIPTVYLKNHGMYYLGLSSQEENTNEYNITSTSINLPKEKAAAGLSGDVDLLLTTDNKTAIAYGLPGKEAKVIATIPGKPKEATIFYYNKGSHADNGYEVKARLSFFSFAGNYDNATADSWKLLDALVLWTLQNG</sequence>
<evidence type="ECO:0000256" key="2">
    <source>
        <dbReference type="SAM" id="SignalP"/>
    </source>
</evidence>
<comment type="caution">
    <text evidence="4">The sequence shown here is derived from an EMBL/GenBank/DDBJ whole genome shotgun (WGS) entry which is preliminary data.</text>
</comment>
<name>A0ABS4HWD3_9BACL</name>
<reference evidence="4 5" key="1">
    <citation type="submission" date="2021-03" db="EMBL/GenBank/DDBJ databases">
        <title>Genomic Encyclopedia of Type Strains, Phase IV (KMG-IV): sequencing the most valuable type-strain genomes for metagenomic binning, comparative biology and taxonomic classification.</title>
        <authorList>
            <person name="Goeker M."/>
        </authorList>
    </citation>
    <scope>NUCLEOTIDE SEQUENCE [LARGE SCALE GENOMIC DNA]</scope>
    <source>
        <strain evidence="4 5">DSM 24950</strain>
    </source>
</reference>
<organism evidence="4 5">
    <name type="scientific">Paenibacillus aceris</name>
    <dbReference type="NCBI Taxonomy" id="869555"/>
    <lineage>
        <taxon>Bacteria</taxon>
        <taxon>Bacillati</taxon>
        <taxon>Bacillota</taxon>
        <taxon>Bacilli</taxon>
        <taxon>Bacillales</taxon>
        <taxon>Paenibacillaceae</taxon>
        <taxon>Paenibacillus</taxon>
    </lineage>
</organism>
<feature type="chain" id="PRO_5045245610" description="SLH domain-containing protein" evidence="2">
    <location>
        <begin position="25"/>
        <end position="464"/>
    </location>
</feature>
<dbReference type="PROSITE" id="PS51272">
    <property type="entry name" value="SLH"/>
    <property type="match status" value="1"/>
</dbReference>
<dbReference type="EMBL" id="JAGGKV010000004">
    <property type="protein sequence ID" value="MBP1962858.1"/>
    <property type="molecule type" value="Genomic_DNA"/>
</dbReference>
<dbReference type="InterPro" id="IPR001119">
    <property type="entry name" value="SLH_dom"/>
</dbReference>
<keyword evidence="5" id="KW-1185">Reference proteome</keyword>
<proteinExistence type="predicted"/>
<keyword evidence="2" id="KW-0732">Signal</keyword>
<dbReference type="Pfam" id="PF00395">
    <property type="entry name" value="SLH"/>
    <property type="match status" value="2"/>
</dbReference>
<dbReference type="Proteomes" id="UP001519344">
    <property type="component" value="Unassembled WGS sequence"/>
</dbReference>
<evidence type="ECO:0000259" key="3">
    <source>
        <dbReference type="PROSITE" id="PS51272"/>
    </source>
</evidence>
<evidence type="ECO:0000256" key="1">
    <source>
        <dbReference type="SAM" id="MobiDB-lite"/>
    </source>
</evidence>
<accession>A0ABS4HWD3</accession>